<accession>G8ZZM1</accession>
<evidence type="ECO:0000313" key="3">
    <source>
        <dbReference type="Proteomes" id="UP000005627"/>
    </source>
</evidence>
<dbReference type="GO" id="GO:0019239">
    <property type="term" value="F:deaminase activity"/>
    <property type="evidence" value="ECO:0007669"/>
    <property type="project" value="TreeGrafter"/>
</dbReference>
<dbReference type="InterPro" id="IPR006056">
    <property type="entry name" value="RidA"/>
</dbReference>
<dbReference type="EMBL" id="HE616749">
    <property type="protein sequence ID" value="CCE94065.1"/>
    <property type="molecule type" value="Genomic_DNA"/>
</dbReference>
<dbReference type="Gene3D" id="3.30.1330.40">
    <property type="entry name" value="RutC-like"/>
    <property type="match status" value="1"/>
</dbReference>
<dbReference type="STRING" id="1076872.G8ZZM1"/>
<keyword evidence="3" id="KW-1185">Reference proteome</keyword>
<gene>
    <name evidence="2" type="primary">TDEL0H02060</name>
    <name evidence="2" type="ORF">TDEL_0H02060</name>
</gene>
<dbReference type="InterPro" id="IPR035959">
    <property type="entry name" value="RutC-like_sf"/>
</dbReference>
<dbReference type="PANTHER" id="PTHR11803">
    <property type="entry name" value="2-IMINOBUTANOATE/2-IMINOPROPANOATE DEAMINASE RIDA"/>
    <property type="match status" value="1"/>
</dbReference>
<dbReference type="GO" id="GO:0005739">
    <property type="term" value="C:mitochondrion"/>
    <property type="evidence" value="ECO:0007669"/>
    <property type="project" value="TreeGrafter"/>
</dbReference>
<reference evidence="2 3" key="1">
    <citation type="journal article" date="2011" name="Proc. Natl. Acad. Sci. U.S.A.">
        <title>Evolutionary erosion of yeast sex chromosomes by mating-type switching accidents.</title>
        <authorList>
            <person name="Gordon J.L."/>
            <person name="Armisen D."/>
            <person name="Proux-Wera E."/>
            <person name="Oheigeartaigh S.S."/>
            <person name="Byrne K.P."/>
            <person name="Wolfe K.H."/>
        </authorList>
    </citation>
    <scope>NUCLEOTIDE SEQUENCE [LARGE SCALE GENOMIC DNA]</scope>
    <source>
        <strain evidence="3">ATCC 10662 / CBS 1146 / NBRC 0425 / NCYC 2629 / NRRL Y-866</strain>
    </source>
</reference>
<name>G8ZZM1_TORDE</name>
<dbReference type="GO" id="GO:0005829">
    <property type="term" value="C:cytosol"/>
    <property type="evidence" value="ECO:0007669"/>
    <property type="project" value="TreeGrafter"/>
</dbReference>
<proteinExistence type="inferred from homology"/>
<evidence type="ECO:0000313" key="2">
    <source>
        <dbReference type="EMBL" id="CCE94065.1"/>
    </source>
</evidence>
<dbReference type="PROSITE" id="PS01094">
    <property type="entry name" value="UPF0076"/>
    <property type="match status" value="1"/>
</dbReference>
<dbReference type="CDD" id="cd00448">
    <property type="entry name" value="YjgF_YER057c_UK114_family"/>
    <property type="match status" value="1"/>
</dbReference>
<dbReference type="InParanoid" id="G8ZZM1"/>
<sequence>MTTSYILHTLEKLDEIFNKTPNRRHNQEMFLRNNLLRSPIARKMATLTPVATKNAPPAAASYSQAMKANNLIFVSGQIPYTPENKPVEGSIADKAEQVFKNVRNILEASDSSFERVIKVNVFLADINNFAEFNKVYAKYFSTHKPARSCVAVAALPLNVDLEMEVIATENEKSASHL</sequence>
<organism evidence="2 3">
    <name type="scientific">Torulaspora delbrueckii</name>
    <name type="common">Yeast</name>
    <name type="synonym">Candida colliculosa</name>
    <dbReference type="NCBI Taxonomy" id="4950"/>
    <lineage>
        <taxon>Eukaryota</taxon>
        <taxon>Fungi</taxon>
        <taxon>Dikarya</taxon>
        <taxon>Ascomycota</taxon>
        <taxon>Saccharomycotina</taxon>
        <taxon>Saccharomycetes</taxon>
        <taxon>Saccharomycetales</taxon>
        <taxon>Saccharomycetaceae</taxon>
        <taxon>Torulaspora</taxon>
    </lineage>
</organism>
<dbReference type="NCBIfam" id="TIGR00004">
    <property type="entry name" value="Rid family detoxifying hydrolase"/>
    <property type="match status" value="1"/>
</dbReference>
<dbReference type="KEGG" id="tdl:TDEL_0H02060"/>
<dbReference type="OrthoDB" id="309640at2759"/>
<dbReference type="PANTHER" id="PTHR11803:SF58">
    <property type="entry name" value="PROTEIN HMF1-RELATED"/>
    <property type="match status" value="1"/>
</dbReference>
<dbReference type="Pfam" id="PF01042">
    <property type="entry name" value="Ribonuc_L-PSP"/>
    <property type="match status" value="1"/>
</dbReference>
<dbReference type="AlphaFoldDB" id="G8ZZM1"/>
<dbReference type="FunCoup" id="G8ZZM1">
    <property type="interactions" value="561"/>
</dbReference>
<dbReference type="GeneID" id="11501229"/>
<dbReference type="SUPFAM" id="SSF55298">
    <property type="entry name" value="YjgF-like"/>
    <property type="match status" value="1"/>
</dbReference>
<dbReference type="FunFam" id="3.30.1330.40:FF:000001">
    <property type="entry name" value="L-PSP family endoribonuclease"/>
    <property type="match status" value="1"/>
</dbReference>
<dbReference type="eggNOG" id="KOG2317">
    <property type="taxonomic scope" value="Eukaryota"/>
</dbReference>
<dbReference type="Proteomes" id="UP000005627">
    <property type="component" value="Chromosome 8"/>
</dbReference>
<protein>
    <submittedName>
        <fullName evidence="2">Uncharacterized protein</fullName>
    </submittedName>
</protein>
<dbReference type="HOGENOM" id="CLU_100715_7_0_1"/>
<dbReference type="SMR" id="G8ZZM1"/>
<dbReference type="InterPro" id="IPR019897">
    <property type="entry name" value="RidA_CS"/>
</dbReference>
<dbReference type="RefSeq" id="XP_003683276.1">
    <property type="nucleotide sequence ID" value="XM_003683228.1"/>
</dbReference>
<dbReference type="InterPro" id="IPR006175">
    <property type="entry name" value="YjgF/YER057c/UK114"/>
</dbReference>
<comment type="similarity">
    <text evidence="1">Belongs to the RutC family.</text>
</comment>
<evidence type="ECO:0000256" key="1">
    <source>
        <dbReference type="ARBA" id="ARBA00010552"/>
    </source>
</evidence>